<feature type="transmembrane region" description="Helical" evidence="5">
    <location>
        <begin position="120"/>
        <end position="141"/>
    </location>
</feature>
<dbReference type="GO" id="GO:0015165">
    <property type="term" value="F:pyrimidine nucleotide-sugar transmembrane transporter activity"/>
    <property type="evidence" value="ECO:0007669"/>
    <property type="project" value="InterPro"/>
</dbReference>
<sequence length="386" mass="41787">MPHDPVVCPGADLVDTMVDMKVASFVLLVLQNTLGTIVIKYSRATKYHGTTTVLLYELLKLVLCLSVVVVQKHGNFRHAIQSLRLEVIADTQGYLKMVLLAALYSFQNNVQLLALDHVSAATYAIVYQLKIVTTAVFMVVFLKRSFHVVQWVAMVVLMMGVVVCSVGNKNGATSSDKTSSSMGILLVIGLAVNSGVAAAYFEKVLKTHKPAISSDVILRDHTPIDPMWKTNIQLASVSVIVAFAGVVHTATNVPSFVFFDGYNKFTWGVVWLQACGGLVVSAVVRYSDNVVKNFGTAFSLVLGCVLSNYLFDDQLSPLFFVGVAMVVLSVYVYGDARLHGGQSSSKVGIQGGAVDLESASQETAVAREKDAIALNQRTTSHRMDVK</sequence>
<dbReference type="Proteomes" id="UP000285060">
    <property type="component" value="Unassembled WGS sequence"/>
</dbReference>
<dbReference type="InterPro" id="IPR007271">
    <property type="entry name" value="Nuc_sug_transpt"/>
</dbReference>
<organism evidence="6 7">
    <name type="scientific">Aphanomyces invadans</name>
    <dbReference type="NCBI Taxonomy" id="157072"/>
    <lineage>
        <taxon>Eukaryota</taxon>
        <taxon>Sar</taxon>
        <taxon>Stramenopiles</taxon>
        <taxon>Oomycota</taxon>
        <taxon>Saprolegniomycetes</taxon>
        <taxon>Saprolegniales</taxon>
        <taxon>Verrucalvaceae</taxon>
        <taxon>Aphanomyces</taxon>
    </lineage>
</organism>
<proteinExistence type="predicted"/>
<dbReference type="SUPFAM" id="SSF103481">
    <property type="entry name" value="Multidrug resistance efflux transporter EmrE"/>
    <property type="match status" value="1"/>
</dbReference>
<keyword evidence="7" id="KW-1185">Reference proteome</keyword>
<name>A0A3R6ZKG9_9STRA</name>
<feature type="transmembrane region" description="Helical" evidence="5">
    <location>
        <begin position="22"/>
        <end position="41"/>
    </location>
</feature>
<evidence type="ECO:0000256" key="3">
    <source>
        <dbReference type="ARBA" id="ARBA00022989"/>
    </source>
</evidence>
<keyword evidence="3 5" id="KW-1133">Transmembrane helix</keyword>
<dbReference type="InterPro" id="IPR037185">
    <property type="entry name" value="EmrE-like"/>
</dbReference>
<feature type="transmembrane region" description="Helical" evidence="5">
    <location>
        <begin position="317"/>
        <end position="334"/>
    </location>
</feature>
<evidence type="ECO:0008006" key="8">
    <source>
        <dbReference type="Google" id="ProtNLM"/>
    </source>
</evidence>
<comment type="subcellular location">
    <subcellularLocation>
        <location evidence="1">Membrane</location>
        <topology evidence="1">Multi-pass membrane protein</topology>
    </subcellularLocation>
</comment>
<evidence type="ECO:0000256" key="2">
    <source>
        <dbReference type="ARBA" id="ARBA00022692"/>
    </source>
</evidence>
<keyword evidence="2 5" id="KW-0812">Transmembrane</keyword>
<reference evidence="6 7" key="1">
    <citation type="submission" date="2018-08" db="EMBL/GenBank/DDBJ databases">
        <title>Aphanomyces genome sequencing and annotation.</title>
        <authorList>
            <person name="Minardi D."/>
            <person name="Oidtmann B."/>
            <person name="Van Der Giezen M."/>
            <person name="Studholme D.J."/>
        </authorList>
    </citation>
    <scope>NUCLEOTIDE SEQUENCE [LARGE SCALE GENOMIC DNA]</scope>
    <source>
        <strain evidence="6 7">NJM0002</strain>
    </source>
</reference>
<feature type="transmembrane region" description="Helical" evidence="5">
    <location>
        <begin position="148"/>
        <end position="168"/>
    </location>
</feature>
<dbReference type="GO" id="GO:0000139">
    <property type="term" value="C:Golgi membrane"/>
    <property type="evidence" value="ECO:0007669"/>
    <property type="project" value="InterPro"/>
</dbReference>
<feature type="transmembrane region" description="Helical" evidence="5">
    <location>
        <begin position="291"/>
        <end position="311"/>
    </location>
</feature>
<dbReference type="AlphaFoldDB" id="A0A3R6ZKG9"/>
<accession>A0A3R6ZKG9</accession>
<evidence type="ECO:0000256" key="4">
    <source>
        <dbReference type="ARBA" id="ARBA00023136"/>
    </source>
</evidence>
<dbReference type="NCBIfam" id="TIGR00803">
    <property type="entry name" value="nst"/>
    <property type="match status" value="1"/>
</dbReference>
<gene>
    <name evidence="6" type="ORF">DYB32_008243</name>
</gene>
<dbReference type="VEuPathDB" id="FungiDB:H310_09495"/>
<feature type="transmembrane region" description="Helical" evidence="5">
    <location>
        <begin position="265"/>
        <end position="284"/>
    </location>
</feature>
<feature type="transmembrane region" description="Helical" evidence="5">
    <location>
        <begin position="53"/>
        <end position="70"/>
    </location>
</feature>
<keyword evidence="4 5" id="KW-0472">Membrane</keyword>
<evidence type="ECO:0000256" key="5">
    <source>
        <dbReference type="SAM" id="Phobius"/>
    </source>
</evidence>
<comment type="caution">
    <text evidence="6">The sequence shown here is derived from an EMBL/GenBank/DDBJ whole genome shotgun (WGS) entry which is preliminary data.</text>
</comment>
<dbReference type="PANTHER" id="PTHR10231">
    <property type="entry name" value="NUCLEOTIDE-SUGAR TRANSMEMBRANE TRANSPORTER"/>
    <property type="match status" value="1"/>
</dbReference>
<feature type="transmembrane region" description="Helical" evidence="5">
    <location>
        <begin position="234"/>
        <end position="259"/>
    </location>
</feature>
<feature type="transmembrane region" description="Helical" evidence="5">
    <location>
        <begin position="180"/>
        <end position="201"/>
    </location>
</feature>
<dbReference type="Pfam" id="PF04142">
    <property type="entry name" value="Nuc_sug_transp"/>
    <property type="match status" value="1"/>
</dbReference>
<dbReference type="EMBL" id="QUSY01001261">
    <property type="protein sequence ID" value="RHY25546.1"/>
    <property type="molecule type" value="Genomic_DNA"/>
</dbReference>
<evidence type="ECO:0000313" key="6">
    <source>
        <dbReference type="EMBL" id="RHY25546.1"/>
    </source>
</evidence>
<protein>
    <recommendedName>
        <fullName evidence="8">UDP-galactose transporter</fullName>
    </recommendedName>
</protein>
<evidence type="ECO:0000256" key="1">
    <source>
        <dbReference type="ARBA" id="ARBA00004141"/>
    </source>
</evidence>
<evidence type="ECO:0000313" key="7">
    <source>
        <dbReference type="Proteomes" id="UP000285060"/>
    </source>
</evidence>
<dbReference type="PIRSF" id="PIRSF005799">
    <property type="entry name" value="UDP-gal_transpt"/>
    <property type="match status" value="1"/>
</dbReference>